<protein>
    <recommendedName>
        <fullName evidence="3">Lipoprotein</fullName>
    </recommendedName>
</protein>
<evidence type="ECO:0008006" key="3">
    <source>
        <dbReference type="Google" id="ProtNLM"/>
    </source>
</evidence>
<sequence length="58" mass="6624">MYNKLLLSLSVILIFTGCFSKETNAKREKAKKDAEYIVNNLDKPAVTKHLPEKHFSAE</sequence>
<name>A0A848GUF4_9BACT</name>
<evidence type="ECO:0000313" key="2">
    <source>
        <dbReference type="Proteomes" id="UP000583266"/>
    </source>
</evidence>
<dbReference type="RefSeq" id="WP_169228166.1">
    <property type="nucleotide sequence ID" value="NZ_JABBGC010000003.1"/>
</dbReference>
<dbReference type="AlphaFoldDB" id="A0A848GUF4"/>
<dbReference type="EMBL" id="JABBGC010000003">
    <property type="protein sequence ID" value="NML41111.1"/>
    <property type="molecule type" value="Genomic_DNA"/>
</dbReference>
<dbReference type="Proteomes" id="UP000583266">
    <property type="component" value="Unassembled WGS sequence"/>
</dbReference>
<reference evidence="1 2" key="1">
    <citation type="submission" date="2020-04" db="EMBL/GenBank/DDBJ databases">
        <title>Chitinophaga sp. G-6-1-13 sp. nov., isolated from soil.</title>
        <authorList>
            <person name="Dahal R.H."/>
            <person name="Chaudhary D.K."/>
        </authorList>
    </citation>
    <scope>NUCLEOTIDE SEQUENCE [LARGE SCALE GENOMIC DNA]</scope>
    <source>
        <strain evidence="1 2">G-6-1-13</strain>
    </source>
</reference>
<proteinExistence type="predicted"/>
<evidence type="ECO:0000313" key="1">
    <source>
        <dbReference type="EMBL" id="NML41111.1"/>
    </source>
</evidence>
<accession>A0A848GUF4</accession>
<dbReference type="PROSITE" id="PS51257">
    <property type="entry name" value="PROKAR_LIPOPROTEIN"/>
    <property type="match status" value="1"/>
</dbReference>
<gene>
    <name evidence="1" type="ORF">HHL17_28210</name>
</gene>
<comment type="caution">
    <text evidence="1">The sequence shown here is derived from an EMBL/GenBank/DDBJ whole genome shotgun (WGS) entry which is preliminary data.</text>
</comment>
<keyword evidence="2" id="KW-1185">Reference proteome</keyword>
<organism evidence="1 2">
    <name type="scientific">Chitinophaga fulva</name>
    <dbReference type="NCBI Taxonomy" id="2728842"/>
    <lineage>
        <taxon>Bacteria</taxon>
        <taxon>Pseudomonadati</taxon>
        <taxon>Bacteroidota</taxon>
        <taxon>Chitinophagia</taxon>
        <taxon>Chitinophagales</taxon>
        <taxon>Chitinophagaceae</taxon>
        <taxon>Chitinophaga</taxon>
    </lineage>
</organism>